<feature type="transmembrane region" description="Helical" evidence="1">
    <location>
        <begin position="137"/>
        <end position="158"/>
    </location>
</feature>
<feature type="transmembrane region" description="Helical" evidence="1">
    <location>
        <begin position="78"/>
        <end position="107"/>
    </location>
</feature>
<keyword evidence="1" id="KW-1133">Transmembrane helix</keyword>
<dbReference type="STRING" id="1121393.SAMN02745216_03173"/>
<evidence type="ECO:0000256" key="1">
    <source>
        <dbReference type="SAM" id="Phobius"/>
    </source>
</evidence>
<feature type="transmembrane region" description="Helical" evidence="1">
    <location>
        <begin position="364"/>
        <end position="387"/>
    </location>
</feature>
<proteinExistence type="predicted"/>
<dbReference type="Proteomes" id="UP000183994">
    <property type="component" value="Unassembled WGS sequence"/>
</dbReference>
<dbReference type="RefSeq" id="WP_073477243.1">
    <property type="nucleotide sequence ID" value="NZ_FQZU01000021.1"/>
</dbReference>
<feature type="transmembrane region" description="Helical" evidence="1">
    <location>
        <begin position="202"/>
        <end position="223"/>
    </location>
</feature>
<dbReference type="OrthoDB" id="568576at2"/>
<name>A0A1M6R2C5_9BACT</name>
<protein>
    <recommendedName>
        <fullName evidence="4">Dolichyl-phosphate-mannose-protein mannosyltransferase</fullName>
    </recommendedName>
</protein>
<keyword evidence="1" id="KW-0472">Membrane</keyword>
<evidence type="ECO:0000313" key="3">
    <source>
        <dbReference type="Proteomes" id="UP000183994"/>
    </source>
</evidence>
<dbReference type="EMBL" id="FQZU01000021">
    <property type="protein sequence ID" value="SHK26604.1"/>
    <property type="molecule type" value="Genomic_DNA"/>
</dbReference>
<organism evidence="2 3">
    <name type="scientific">Desulfatibacillum alkenivorans DSM 16219</name>
    <dbReference type="NCBI Taxonomy" id="1121393"/>
    <lineage>
        <taxon>Bacteria</taxon>
        <taxon>Pseudomonadati</taxon>
        <taxon>Thermodesulfobacteriota</taxon>
        <taxon>Desulfobacteria</taxon>
        <taxon>Desulfobacterales</taxon>
        <taxon>Desulfatibacillaceae</taxon>
        <taxon>Desulfatibacillum</taxon>
    </lineage>
</organism>
<feature type="transmembrane region" description="Helical" evidence="1">
    <location>
        <begin position="330"/>
        <end position="352"/>
    </location>
</feature>
<evidence type="ECO:0000313" key="2">
    <source>
        <dbReference type="EMBL" id="SHK26604.1"/>
    </source>
</evidence>
<evidence type="ECO:0008006" key="4">
    <source>
        <dbReference type="Google" id="ProtNLM"/>
    </source>
</evidence>
<feature type="transmembrane region" description="Helical" evidence="1">
    <location>
        <begin position="394"/>
        <end position="414"/>
    </location>
</feature>
<reference evidence="3" key="1">
    <citation type="submission" date="2016-11" db="EMBL/GenBank/DDBJ databases">
        <authorList>
            <person name="Varghese N."/>
            <person name="Submissions S."/>
        </authorList>
    </citation>
    <scope>NUCLEOTIDE SEQUENCE [LARGE SCALE GENOMIC DNA]</scope>
    <source>
        <strain evidence="3">DSM 16219</strain>
    </source>
</reference>
<sequence length="582" mass="65283">MHHHSEHRRTALTLLFLCFVAWAAHYSLSGRFLLYEDDYAVMGRSLDMDLAALWGILRSLWLECPMARPLHFSFGRVFAYLGFQWAGLQGMYGIAWAIICLNTVLVFSLLKKMAPGAVAFFGALSFLLFPADTTKPLLTHALMIQPGVTCLLAALLIYTGKRPWLSYVVILGALLTYEPTALPFLAAPLLKKPWDRQRMKKLAHHILIIFSLMALAGGVRLMVHEARMNDLASGHLPEAAAKALASTAIGPLTIIWSYAARMFDGAWTVRPWGALMGGLFLVMGIPLAMALQQAGVRAQNIDPRIVGFKIKSRVLDFSFQINTTFHHRGIFRLLVTGMAMRFCSYLLAFSYWPPMITAGRETCVHIAASVGSSMVFAAVAWLFMIVCKAYEGRWGGILALCAYLSLLVCFHTTVQESFAKSAYLQRSFWRQTIALCPDVEEGTVILVREEGLPKAKYIRSNFWTDRLVLELMYDFPAEWKDPPRLYVMDYRISHSFRQRPNGEILWDRPVPPPENVRPSVLKPGNVILLEMEEGRLVRRFGAGALGPDLRAQLKPKGDDLLNSLSTRPLFALISNKQTGKPD</sequence>
<accession>A0A1M6R2C5</accession>
<keyword evidence="1" id="KW-0812">Transmembrane</keyword>
<dbReference type="AlphaFoldDB" id="A0A1M6R2C5"/>
<gene>
    <name evidence="2" type="ORF">SAMN02745216_03173</name>
</gene>
<feature type="transmembrane region" description="Helical" evidence="1">
    <location>
        <begin position="113"/>
        <end position="130"/>
    </location>
</feature>
<keyword evidence="3" id="KW-1185">Reference proteome</keyword>
<feature type="transmembrane region" description="Helical" evidence="1">
    <location>
        <begin position="272"/>
        <end position="291"/>
    </location>
</feature>
<feature type="transmembrane region" description="Helical" evidence="1">
    <location>
        <begin position="164"/>
        <end position="190"/>
    </location>
</feature>